<dbReference type="InterPro" id="IPR038408">
    <property type="entry name" value="GNK2_sf"/>
</dbReference>
<feature type="transmembrane region" description="Helical" evidence="11">
    <location>
        <begin position="249"/>
        <end position="274"/>
    </location>
</feature>
<evidence type="ECO:0000256" key="4">
    <source>
        <dbReference type="ARBA" id="ARBA00022737"/>
    </source>
</evidence>
<evidence type="ECO:0000256" key="2">
    <source>
        <dbReference type="ARBA" id="ARBA00022679"/>
    </source>
</evidence>
<keyword evidence="11" id="KW-1133">Transmembrane helix</keyword>
<evidence type="ECO:0000256" key="8">
    <source>
        <dbReference type="ARBA" id="ARBA00023170"/>
    </source>
</evidence>
<evidence type="ECO:0000256" key="6">
    <source>
        <dbReference type="ARBA" id="ARBA00022777"/>
    </source>
</evidence>
<evidence type="ECO:0000256" key="11">
    <source>
        <dbReference type="SAM" id="Phobius"/>
    </source>
</evidence>
<dbReference type="CDD" id="cd23509">
    <property type="entry name" value="Gnk2-like"/>
    <property type="match status" value="2"/>
</dbReference>
<keyword evidence="3 12" id="KW-0732">Signal</keyword>
<evidence type="ECO:0000256" key="1">
    <source>
        <dbReference type="ARBA" id="ARBA00022527"/>
    </source>
</evidence>
<feature type="domain" description="Gnk2-homologous" evidence="14">
    <location>
        <begin position="131"/>
        <end position="237"/>
    </location>
</feature>
<dbReference type="Gramene" id="Manes.15G166600.1.v8.1">
    <property type="protein sequence ID" value="Manes.15G166600.1.v8.1.CDS"/>
    <property type="gene ID" value="Manes.15G166600.v8.1"/>
</dbReference>
<evidence type="ECO:0000259" key="14">
    <source>
        <dbReference type="PROSITE" id="PS51473"/>
    </source>
</evidence>
<dbReference type="PROSITE" id="PS00107">
    <property type="entry name" value="PROTEIN_KINASE_ATP"/>
    <property type="match status" value="1"/>
</dbReference>
<dbReference type="GO" id="GO:0004674">
    <property type="term" value="F:protein serine/threonine kinase activity"/>
    <property type="evidence" value="ECO:0000318"/>
    <property type="project" value="GO_Central"/>
</dbReference>
<evidence type="ECO:0000256" key="12">
    <source>
        <dbReference type="SAM" id="SignalP"/>
    </source>
</evidence>
<dbReference type="Gene3D" id="3.30.430.20">
    <property type="entry name" value="Gnk2 domain, C-X8-C-X2-C motif"/>
    <property type="match status" value="2"/>
</dbReference>
<evidence type="ECO:0000256" key="9">
    <source>
        <dbReference type="ARBA" id="ARBA00023180"/>
    </source>
</evidence>
<dbReference type="InterPro" id="IPR000719">
    <property type="entry name" value="Prot_kinase_dom"/>
</dbReference>
<dbReference type="FunFam" id="3.30.200.20:FF:000162">
    <property type="entry name" value="Adenine nucleotide alpha hydrolase-like domain kinase"/>
    <property type="match status" value="1"/>
</dbReference>
<dbReference type="Pfam" id="PF01657">
    <property type="entry name" value="Stress-antifung"/>
    <property type="match status" value="2"/>
</dbReference>
<dbReference type="Gene3D" id="3.30.200.20">
    <property type="entry name" value="Phosphorylase Kinase, domain 1"/>
    <property type="match status" value="1"/>
</dbReference>
<evidence type="ECO:0000256" key="3">
    <source>
        <dbReference type="ARBA" id="ARBA00022729"/>
    </source>
</evidence>
<evidence type="ECO:0000313" key="15">
    <source>
        <dbReference type="EMBL" id="OAY29717.1"/>
    </source>
</evidence>
<dbReference type="STRING" id="3983.A0A2C9UGW6"/>
<dbReference type="OrthoDB" id="1908121at2759"/>
<dbReference type="FunFam" id="1.10.510.10:FF:000336">
    <property type="entry name" value="Cysteine-rich receptor-like protein kinase 2"/>
    <property type="match status" value="1"/>
</dbReference>
<dbReference type="PANTHER" id="PTHR47973">
    <property type="entry name" value="CYSTEINE-RICH RECEPTOR-LIKE PROTEIN KINASE 3"/>
    <property type="match status" value="1"/>
</dbReference>
<evidence type="ECO:0000256" key="5">
    <source>
        <dbReference type="ARBA" id="ARBA00022741"/>
    </source>
</evidence>
<keyword evidence="11" id="KW-0812">Transmembrane</keyword>
<feature type="signal peptide" evidence="12">
    <location>
        <begin position="1"/>
        <end position="21"/>
    </location>
</feature>
<name>A0A2C9UGW6_MANES</name>
<gene>
    <name evidence="15" type="ORF">MANES_15G166600v8</name>
</gene>
<feature type="chain" id="PRO_5013220274" description="Protein kinase domain-containing protein" evidence="12">
    <location>
        <begin position="22"/>
        <end position="627"/>
    </location>
</feature>
<keyword evidence="2" id="KW-0808">Transferase</keyword>
<keyword evidence="16" id="KW-1185">Reference proteome</keyword>
<keyword evidence="11" id="KW-0472">Membrane</keyword>
<evidence type="ECO:0000256" key="7">
    <source>
        <dbReference type="ARBA" id="ARBA00022840"/>
    </source>
</evidence>
<keyword evidence="9" id="KW-0325">Glycoprotein</keyword>
<evidence type="ECO:0000313" key="16">
    <source>
        <dbReference type="Proteomes" id="UP000091857"/>
    </source>
</evidence>
<feature type="domain" description="Protein kinase" evidence="13">
    <location>
        <begin position="316"/>
        <end position="601"/>
    </location>
</feature>
<feature type="binding site" evidence="10">
    <location>
        <position position="344"/>
    </location>
    <ligand>
        <name>ATP</name>
        <dbReference type="ChEBI" id="CHEBI:30616"/>
    </ligand>
</feature>
<keyword evidence="5 10" id="KW-0547">Nucleotide-binding</keyword>
<keyword evidence="6" id="KW-0418">Kinase</keyword>
<dbReference type="PROSITE" id="PS50011">
    <property type="entry name" value="PROTEIN_KINASE_DOM"/>
    <property type="match status" value="1"/>
</dbReference>
<dbReference type="PROSITE" id="PS51473">
    <property type="entry name" value="GNK2"/>
    <property type="match status" value="2"/>
</dbReference>
<dbReference type="Proteomes" id="UP000091857">
    <property type="component" value="Chromosome 15"/>
</dbReference>
<dbReference type="CDD" id="cd14066">
    <property type="entry name" value="STKc_IRAK"/>
    <property type="match status" value="1"/>
</dbReference>
<dbReference type="SMART" id="SM00220">
    <property type="entry name" value="S_TKc"/>
    <property type="match status" value="1"/>
</dbReference>
<accession>A0A2C9UGW6</accession>
<dbReference type="GO" id="GO:0005524">
    <property type="term" value="F:ATP binding"/>
    <property type="evidence" value="ECO:0007669"/>
    <property type="project" value="UniProtKB-UniRule"/>
</dbReference>
<dbReference type="SUPFAM" id="SSF56112">
    <property type="entry name" value="Protein kinase-like (PK-like)"/>
    <property type="match status" value="1"/>
</dbReference>
<evidence type="ECO:0000259" key="13">
    <source>
        <dbReference type="PROSITE" id="PS50011"/>
    </source>
</evidence>
<dbReference type="InterPro" id="IPR008271">
    <property type="entry name" value="Ser/Thr_kinase_AS"/>
</dbReference>
<reference evidence="16" key="1">
    <citation type="journal article" date="2016" name="Nat. Biotechnol.">
        <title>Sequencing wild and cultivated cassava and related species reveals extensive interspecific hybridization and genetic diversity.</title>
        <authorList>
            <person name="Bredeson J.V."/>
            <person name="Lyons J.B."/>
            <person name="Prochnik S.E."/>
            <person name="Wu G.A."/>
            <person name="Ha C.M."/>
            <person name="Edsinger-Gonzales E."/>
            <person name="Grimwood J."/>
            <person name="Schmutz J."/>
            <person name="Rabbi I.Y."/>
            <person name="Egesi C."/>
            <person name="Nauluvula P."/>
            <person name="Lebot V."/>
            <person name="Ndunguru J."/>
            <person name="Mkamilo G."/>
            <person name="Bart R.S."/>
            <person name="Setter T.L."/>
            <person name="Gleadow R.M."/>
            <person name="Kulakow P."/>
            <person name="Ferguson M.E."/>
            <person name="Rounsley S."/>
            <person name="Rokhsar D.S."/>
        </authorList>
    </citation>
    <scope>NUCLEOTIDE SEQUENCE [LARGE SCALE GENOMIC DNA]</scope>
    <source>
        <strain evidence="16">cv. AM560-2</strain>
    </source>
</reference>
<protein>
    <recommendedName>
        <fullName evidence="17">Protein kinase domain-containing protein</fullName>
    </recommendedName>
</protein>
<dbReference type="Gene3D" id="1.10.510.10">
    <property type="entry name" value="Transferase(Phosphotransferase) domain 1"/>
    <property type="match status" value="1"/>
</dbReference>
<dbReference type="InterPro" id="IPR017441">
    <property type="entry name" value="Protein_kinase_ATP_BS"/>
</dbReference>
<sequence>MATSFLSSIILMAFSINLCMADPRTDFIARICGNIDVQNISNYFQSYSKVTDGMQYDMYRNKFAFKDVGKPPDRIYALSQCMDDLSPDECAICFTQITTIITGCIPHTGGRVYLDGCFFRAENYSFYREALSPQDTTKCSAALNPTPDFRKAVVKVLDEMLMTAPFAGPVGRGFAVKHEISRGVTAYGMASCWKILDKDLCYTCLSNAASSALSCLPSTEARVLNTGCFLRYADFSFANESTSEIREKIFSFITFVICVVTICLSAIGIGVCVGKHTYKRKNSKKKLKGMDDLLLDEGLPFLQFKYETIKKATENFEEVRRLGEGGFGEVYKGALGDGREIAIKRLYASKESQIREICNEVDIISRAQHKNVVRLLGCCFTSADSFLVYEYMANRSLDLMLFDPAKKNELTWKKRLLIITGTAEGLEYLHTDCQVRIIHRDIKASNILLDLKHKPKISDFGLARFYSCDHSLFNTAVAGTLGYMAPEYIAKGRLTEKFDVYSFGILVIEIVTGIENNKHQSEDAYETLIAHVWRCFQSNTISEIVDKNMEIEDMNEIERVIQIGLLCTQESPNSRPTMTKVVQMLREKDLELPQPSMPPFIDEHMELHCLGSEGYQQRRSFSDYLSN</sequence>
<dbReference type="AlphaFoldDB" id="A0A2C9UGW6"/>
<evidence type="ECO:0000256" key="10">
    <source>
        <dbReference type="PROSITE-ProRule" id="PRU10141"/>
    </source>
</evidence>
<keyword evidence="1" id="KW-0723">Serine/threonine-protein kinase</keyword>
<organism evidence="15 16">
    <name type="scientific">Manihot esculenta</name>
    <name type="common">Cassava</name>
    <name type="synonym">Jatropha manihot</name>
    <dbReference type="NCBI Taxonomy" id="3983"/>
    <lineage>
        <taxon>Eukaryota</taxon>
        <taxon>Viridiplantae</taxon>
        <taxon>Streptophyta</taxon>
        <taxon>Embryophyta</taxon>
        <taxon>Tracheophyta</taxon>
        <taxon>Spermatophyta</taxon>
        <taxon>Magnoliopsida</taxon>
        <taxon>eudicotyledons</taxon>
        <taxon>Gunneridae</taxon>
        <taxon>Pentapetalae</taxon>
        <taxon>rosids</taxon>
        <taxon>fabids</taxon>
        <taxon>Malpighiales</taxon>
        <taxon>Euphorbiaceae</taxon>
        <taxon>Crotonoideae</taxon>
        <taxon>Manihoteae</taxon>
        <taxon>Manihot</taxon>
    </lineage>
</organism>
<dbReference type="InterPro" id="IPR002902">
    <property type="entry name" value="GNK2"/>
</dbReference>
<dbReference type="PROSITE" id="PS00108">
    <property type="entry name" value="PROTEIN_KINASE_ST"/>
    <property type="match status" value="1"/>
</dbReference>
<comment type="caution">
    <text evidence="15">The sequence shown here is derived from an EMBL/GenBank/DDBJ whole genome shotgun (WGS) entry which is preliminary data.</text>
</comment>
<proteinExistence type="predicted"/>
<keyword evidence="8" id="KW-0675">Receptor</keyword>
<feature type="domain" description="Gnk2-homologous" evidence="14">
    <location>
        <begin position="25"/>
        <end position="126"/>
    </location>
</feature>
<keyword evidence="4" id="KW-0677">Repeat</keyword>
<keyword evidence="7 10" id="KW-0067">ATP-binding</keyword>
<dbReference type="Pfam" id="PF00069">
    <property type="entry name" value="Pkinase"/>
    <property type="match status" value="1"/>
</dbReference>
<dbReference type="InterPro" id="IPR052059">
    <property type="entry name" value="CR_Ser/Thr_kinase"/>
</dbReference>
<dbReference type="EMBL" id="CM004401">
    <property type="protein sequence ID" value="OAY29717.1"/>
    <property type="molecule type" value="Genomic_DNA"/>
</dbReference>
<dbReference type="InterPro" id="IPR011009">
    <property type="entry name" value="Kinase-like_dom_sf"/>
</dbReference>
<evidence type="ECO:0008006" key="17">
    <source>
        <dbReference type="Google" id="ProtNLM"/>
    </source>
</evidence>